<organism evidence="1 2">
    <name type="scientific">Smallanthus sonchifolius</name>
    <dbReference type="NCBI Taxonomy" id="185202"/>
    <lineage>
        <taxon>Eukaryota</taxon>
        <taxon>Viridiplantae</taxon>
        <taxon>Streptophyta</taxon>
        <taxon>Embryophyta</taxon>
        <taxon>Tracheophyta</taxon>
        <taxon>Spermatophyta</taxon>
        <taxon>Magnoliopsida</taxon>
        <taxon>eudicotyledons</taxon>
        <taxon>Gunneridae</taxon>
        <taxon>Pentapetalae</taxon>
        <taxon>asterids</taxon>
        <taxon>campanulids</taxon>
        <taxon>Asterales</taxon>
        <taxon>Asteraceae</taxon>
        <taxon>Asteroideae</taxon>
        <taxon>Heliantheae alliance</taxon>
        <taxon>Millerieae</taxon>
        <taxon>Smallanthus</taxon>
    </lineage>
</organism>
<comment type="caution">
    <text evidence="1">The sequence shown here is derived from an EMBL/GenBank/DDBJ whole genome shotgun (WGS) entry which is preliminary data.</text>
</comment>
<gene>
    <name evidence="1" type="ORF">L1987_22511</name>
</gene>
<dbReference type="Proteomes" id="UP001056120">
    <property type="component" value="Linkage Group LG08"/>
</dbReference>
<protein>
    <submittedName>
        <fullName evidence="1">Uncharacterized protein</fullName>
    </submittedName>
</protein>
<reference evidence="2" key="1">
    <citation type="journal article" date="2022" name="Mol. Ecol. Resour.">
        <title>The genomes of chicory, endive, great burdock and yacon provide insights into Asteraceae palaeo-polyploidization history and plant inulin production.</title>
        <authorList>
            <person name="Fan W."/>
            <person name="Wang S."/>
            <person name="Wang H."/>
            <person name="Wang A."/>
            <person name="Jiang F."/>
            <person name="Liu H."/>
            <person name="Zhao H."/>
            <person name="Xu D."/>
            <person name="Zhang Y."/>
        </authorList>
    </citation>
    <scope>NUCLEOTIDE SEQUENCE [LARGE SCALE GENOMIC DNA]</scope>
    <source>
        <strain evidence="2">cv. Yunnan</strain>
    </source>
</reference>
<proteinExistence type="predicted"/>
<keyword evidence="2" id="KW-1185">Reference proteome</keyword>
<reference evidence="1 2" key="2">
    <citation type="journal article" date="2022" name="Mol. Ecol. Resour.">
        <title>The genomes of chicory, endive, great burdock and yacon provide insights into Asteraceae paleo-polyploidization history and plant inulin production.</title>
        <authorList>
            <person name="Fan W."/>
            <person name="Wang S."/>
            <person name="Wang H."/>
            <person name="Wang A."/>
            <person name="Jiang F."/>
            <person name="Liu H."/>
            <person name="Zhao H."/>
            <person name="Xu D."/>
            <person name="Zhang Y."/>
        </authorList>
    </citation>
    <scope>NUCLEOTIDE SEQUENCE [LARGE SCALE GENOMIC DNA]</scope>
    <source>
        <strain evidence="2">cv. Yunnan</strain>
        <tissue evidence="1">Leaves</tissue>
    </source>
</reference>
<accession>A0ACB9IEW4</accession>
<evidence type="ECO:0000313" key="2">
    <source>
        <dbReference type="Proteomes" id="UP001056120"/>
    </source>
</evidence>
<evidence type="ECO:0000313" key="1">
    <source>
        <dbReference type="EMBL" id="KAI3806602.1"/>
    </source>
</evidence>
<name>A0ACB9IEW4_9ASTR</name>
<dbReference type="EMBL" id="CM042025">
    <property type="protein sequence ID" value="KAI3806602.1"/>
    <property type="molecule type" value="Genomic_DNA"/>
</dbReference>
<sequence>MEIFAFVDSGSRSSCFIYVLKNDYCNRDSSSLLKAMVVPVWLYLVEVVIVSENAISDDVHLHQVRLEVPQPPLLPTVNHQAS</sequence>